<keyword evidence="5" id="KW-0597">Phosphoprotein</keyword>
<evidence type="ECO:0000259" key="14">
    <source>
        <dbReference type="PROSITE" id="PS50112"/>
    </source>
</evidence>
<dbReference type="SUPFAM" id="SSF55785">
    <property type="entry name" value="PYP-like sensor domain (PAS domain)"/>
    <property type="match status" value="1"/>
</dbReference>
<dbReference type="Proteomes" id="UP000095558">
    <property type="component" value="Unassembled WGS sequence"/>
</dbReference>
<evidence type="ECO:0000313" key="17">
    <source>
        <dbReference type="Proteomes" id="UP000095558"/>
    </source>
</evidence>
<dbReference type="PROSITE" id="PS50885">
    <property type="entry name" value="HAMP"/>
    <property type="match status" value="1"/>
</dbReference>
<dbReference type="GO" id="GO:0009927">
    <property type="term" value="F:histidine phosphotransfer kinase activity"/>
    <property type="evidence" value="ECO:0007669"/>
    <property type="project" value="TreeGrafter"/>
</dbReference>
<dbReference type="RefSeq" id="WP_042396998.1">
    <property type="nucleotide sequence ID" value="NZ_CYYT01000002.1"/>
</dbReference>
<dbReference type="PROSITE" id="PS50112">
    <property type="entry name" value="PAS"/>
    <property type="match status" value="1"/>
</dbReference>
<dbReference type="PRINTS" id="PR00344">
    <property type="entry name" value="BCTRLSENSOR"/>
</dbReference>
<dbReference type="AlphaFoldDB" id="A0A173XD43"/>
<dbReference type="Gene3D" id="1.10.287.130">
    <property type="match status" value="1"/>
</dbReference>
<feature type="domain" description="PAS" evidence="14">
    <location>
        <begin position="229"/>
        <end position="269"/>
    </location>
</feature>
<protein>
    <recommendedName>
        <fullName evidence="3">histidine kinase</fullName>
        <ecNumber evidence="3">2.7.13.3</ecNumber>
    </recommendedName>
</protein>
<evidence type="ECO:0000259" key="15">
    <source>
        <dbReference type="PROSITE" id="PS50885"/>
    </source>
</evidence>
<evidence type="ECO:0000313" key="16">
    <source>
        <dbReference type="EMBL" id="CUO04592.1"/>
    </source>
</evidence>
<keyword evidence="11 12" id="KW-0472">Membrane</keyword>
<dbReference type="InterPro" id="IPR005467">
    <property type="entry name" value="His_kinase_dom"/>
</dbReference>
<dbReference type="InterPro" id="IPR004358">
    <property type="entry name" value="Sig_transdc_His_kin-like_C"/>
</dbReference>
<evidence type="ECO:0000256" key="4">
    <source>
        <dbReference type="ARBA" id="ARBA00022475"/>
    </source>
</evidence>
<dbReference type="GO" id="GO:0005886">
    <property type="term" value="C:plasma membrane"/>
    <property type="evidence" value="ECO:0007669"/>
    <property type="project" value="UniProtKB-SubCell"/>
</dbReference>
<evidence type="ECO:0000256" key="1">
    <source>
        <dbReference type="ARBA" id="ARBA00000085"/>
    </source>
</evidence>
<keyword evidence="12" id="KW-1133">Transmembrane helix</keyword>
<dbReference type="Gene3D" id="6.10.340.10">
    <property type="match status" value="1"/>
</dbReference>
<dbReference type="CDD" id="cd00130">
    <property type="entry name" value="PAS"/>
    <property type="match status" value="1"/>
</dbReference>
<dbReference type="SMART" id="SM00091">
    <property type="entry name" value="PAS"/>
    <property type="match status" value="1"/>
</dbReference>
<keyword evidence="12" id="KW-0812">Transmembrane</keyword>
<evidence type="ECO:0000256" key="8">
    <source>
        <dbReference type="ARBA" id="ARBA00022777"/>
    </source>
</evidence>
<dbReference type="SUPFAM" id="SSF55874">
    <property type="entry name" value="ATPase domain of HSP90 chaperone/DNA topoisomerase II/histidine kinase"/>
    <property type="match status" value="1"/>
</dbReference>
<keyword evidence="8 16" id="KW-0418">Kinase</keyword>
<name>A0A173XD43_9CLOT</name>
<dbReference type="SUPFAM" id="SSF158472">
    <property type="entry name" value="HAMP domain-like"/>
    <property type="match status" value="1"/>
</dbReference>
<keyword evidence="7" id="KW-0547">Nucleotide-binding</keyword>
<keyword evidence="6 16" id="KW-0808">Transferase</keyword>
<dbReference type="InterPro" id="IPR003594">
    <property type="entry name" value="HATPase_dom"/>
</dbReference>
<dbReference type="Pfam" id="PF13596">
    <property type="entry name" value="PAS_10"/>
    <property type="match status" value="1"/>
</dbReference>
<keyword evidence="10" id="KW-0902">Two-component regulatory system</keyword>
<dbReference type="InterPro" id="IPR036890">
    <property type="entry name" value="HATPase_C_sf"/>
</dbReference>
<dbReference type="NCBIfam" id="TIGR00229">
    <property type="entry name" value="sensory_box"/>
    <property type="match status" value="1"/>
</dbReference>
<dbReference type="GO" id="GO:0005524">
    <property type="term" value="F:ATP binding"/>
    <property type="evidence" value="ECO:0007669"/>
    <property type="project" value="UniProtKB-KW"/>
</dbReference>
<dbReference type="Pfam" id="PF00672">
    <property type="entry name" value="HAMP"/>
    <property type="match status" value="1"/>
</dbReference>
<keyword evidence="9" id="KW-0067">ATP-binding</keyword>
<dbReference type="SMART" id="SM00388">
    <property type="entry name" value="HisKA"/>
    <property type="match status" value="1"/>
</dbReference>
<evidence type="ECO:0000256" key="5">
    <source>
        <dbReference type="ARBA" id="ARBA00022553"/>
    </source>
</evidence>
<evidence type="ECO:0000256" key="9">
    <source>
        <dbReference type="ARBA" id="ARBA00022840"/>
    </source>
</evidence>
<dbReference type="EC" id="2.7.13.3" evidence="3"/>
<sequence>MKKRIITSVIITVIFALIIVTSSFIALVNISTINDAKETLALYNSILAKEETFSEVDLSLYKFKGNLVRFTVINKDGDVTFDNEVSGLDNHNNRQEIIDAFENGTGSSVRYSESLGTNLVYYATKIDDNTVLRSSVSISAIKVFTSGALKYYIAIVIAVFILSLIFAIKLVRIIVYPIKELEKVTTKIANGNLNKRAIVYNYDEIGFLAQTFNNMADQLEIKIKDSLDKQNKLEAILESMESGVIAIDNNEKIILINPYSKKLFALKEDIIGKNLSDCIIDYDLINFIREMPEIGAREIKLFHPVERELRVKKAPIISGSKNTMGVVISVLDITDIKRLENMRSEFVANVSHELKTPLTSIKGFSETLRYVEDNETKNKFLDIIDKESERLTNLINDILVLSNIENLHKMDHECFKPGEVVENVLEIVKSQALKKNISIEYKDEFNNKIIGSKDKFHQLALNLIENSIKYSNDGAIVKINLTLEGEYFIFKVSDNGIGIPKNDIPRIFERFYRVDKSRSTRGTGLGLAIVKHIVKLFNGDISVESELGVGSTFTVKIKK</sequence>
<dbReference type="InterPro" id="IPR035965">
    <property type="entry name" value="PAS-like_dom_sf"/>
</dbReference>
<evidence type="ECO:0000256" key="6">
    <source>
        <dbReference type="ARBA" id="ARBA00022679"/>
    </source>
</evidence>
<evidence type="ECO:0000256" key="3">
    <source>
        <dbReference type="ARBA" id="ARBA00012438"/>
    </source>
</evidence>
<gene>
    <name evidence="16" type="primary">phoR_7</name>
    <name evidence="16" type="ORF">ERS852470_01300</name>
</gene>
<dbReference type="SMART" id="SM00304">
    <property type="entry name" value="HAMP"/>
    <property type="match status" value="1"/>
</dbReference>
<evidence type="ECO:0000256" key="10">
    <source>
        <dbReference type="ARBA" id="ARBA00023012"/>
    </source>
</evidence>
<evidence type="ECO:0000259" key="13">
    <source>
        <dbReference type="PROSITE" id="PS50109"/>
    </source>
</evidence>
<feature type="domain" description="HAMP" evidence="15">
    <location>
        <begin position="172"/>
        <end position="224"/>
    </location>
</feature>
<proteinExistence type="predicted"/>
<dbReference type="GO" id="GO:0000155">
    <property type="term" value="F:phosphorelay sensor kinase activity"/>
    <property type="evidence" value="ECO:0007669"/>
    <property type="project" value="InterPro"/>
</dbReference>
<dbReference type="FunFam" id="3.30.565.10:FF:000023">
    <property type="entry name" value="PAS domain-containing sensor histidine kinase"/>
    <property type="match status" value="1"/>
</dbReference>
<dbReference type="Pfam" id="PF02518">
    <property type="entry name" value="HATPase_c"/>
    <property type="match status" value="1"/>
</dbReference>
<comment type="catalytic activity">
    <reaction evidence="1">
        <text>ATP + protein L-histidine = ADP + protein N-phospho-L-histidine.</text>
        <dbReference type="EC" id="2.7.13.3"/>
    </reaction>
</comment>
<feature type="transmembrane region" description="Helical" evidence="12">
    <location>
        <begin position="151"/>
        <end position="175"/>
    </location>
</feature>
<comment type="subcellular location">
    <subcellularLocation>
        <location evidence="2">Cell membrane</location>
    </subcellularLocation>
</comment>
<dbReference type="EMBL" id="CYZV01000012">
    <property type="protein sequence ID" value="CUO04592.1"/>
    <property type="molecule type" value="Genomic_DNA"/>
</dbReference>
<evidence type="ECO:0000256" key="7">
    <source>
        <dbReference type="ARBA" id="ARBA00022741"/>
    </source>
</evidence>
<dbReference type="InterPro" id="IPR036097">
    <property type="entry name" value="HisK_dim/P_sf"/>
</dbReference>
<dbReference type="PROSITE" id="PS50109">
    <property type="entry name" value="HIS_KIN"/>
    <property type="match status" value="1"/>
</dbReference>
<dbReference type="InterPro" id="IPR003661">
    <property type="entry name" value="HisK_dim/P_dom"/>
</dbReference>
<evidence type="ECO:0000256" key="11">
    <source>
        <dbReference type="ARBA" id="ARBA00023136"/>
    </source>
</evidence>
<dbReference type="CDD" id="cd00075">
    <property type="entry name" value="HATPase"/>
    <property type="match status" value="1"/>
</dbReference>
<dbReference type="PANTHER" id="PTHR43047:SF72">
    <property type="entry name" value="OSMOSENSING HISTIDINE PROTEIN KINASE SLN1"/>
    <property type="match status" value="1"/>
</dbReference>
<organism evidence="16 17">
    <name type="scientific">Clostridium disporicum</name>
    <dbReference type="NCBI Taxonomy" id="84024"/>
    <lineage>
        <taxon>Bacteria</taxon>
        <taxon>Bacillati</taxon>
        <taxon>Bacillota</taxon>
        <taxon>Clostridia</taxon>
        <taxon>Eubacteriales</taxon>
        <taxon>Clostridiaceae</taxon>
        <taxon>Clostridium</taxon>
    </lineage>
</organism>
<dbReference type="Gene3D" id="3.30.565.10">
    <property type="entry name" value="Histidine kinase-like ATPase, C-terminal domain"/>
    <property type="match status" value="1"/>
</dbReference>
<dbReference type="PANTHER" id="PTHR43047">
    <property type="entry name" value="TWO-COMPONENT HISTIDINE PROTEIN KINASE"/>
    <property type="match status" value="1"/>
</dbReference>
<feature type="domain" description="Histidine kinase" evidence="13">
    <location>
        <begin position="349"/>
        <end position="559"/>
    </location>
</feature>
<accession>A0A173XD43</accession>
<dbReference type="CDD" id="cd06225">
    <property type="entry name" value="HAMP"/>
    <property type="match status" value="1"/>
</dbReference>
<reference evidence="16 17" key="1">
    <citation type="submission" date="2015-09" db="EMBL/GenBank/DDBJ databases">
        <authorList>
            <consortium name="Pathogen Informatics"/>
        </authorList>
    </citation>
    <scope>NUCLEOTIDE SEQUENCE [LARGE SCALE GENOMIC DNA]</scope>
    <source>
        <strain evidence="16 17">2789STDY5834855</strain>
    </source>
</reference>
<dbReference type="GeneID" id="83011530"/>
<dbReference type="FunFam" id="1.10.287.130:FF:000008">
    <property type="entry name" value="Two-component sensor histidine kinase"/>
    <property type="match status" value="1"/>
</dbReference>
<dbReference type="SMART" id="SM00387">
    <property type="entry name" value="HATPase_c"/>
    <property type="match status" value="1"/>
</dbReference>
<dbReference type="OrthoDB" id="9813151at2"/>
<dbReference type="Pfam" id="PF00512">
    <property type="entry name" value="HisKA"/>
    <property type="match status" value="1"/>
</dbReference>
<dbReference type="InterPro" id="IPR003660">
    <property type="entry name" value="HAMP_dom"/>
</dbReference>
<dbReference type="InterPro" id="IPR000014">
    <property type="entry name" value="PAS"/>
</dbReference>
<dbReference type="Gene3D" id="3.30.450.20">
    <property type="entry name" value="PAS domain"/>
    <property type="match status" value="1"/>
</dbReference>
<evidence type="ECO:0000256" key="2">
    <source>
        <dbReference type="ARBA" id="ARBA00004236"/>
    </source>
</evidence>
<feature type="transmembrane region" description="Helical" evidence="12">
    <location>
        <begin position="6"/>
        <end position="28"/>
    </location>
</feature>
<evidence type="ECO:0000256" key="12">
    <source>
        <dbReference type="SAM" id="Phobius"/>
    </source>
</evidence>
<keyword evidence="4" id="KW-1003">Cell membrane</keyword>
<dbReference type="CDD" id="cd00082">
    <property type="entry name" value="HisKA"/>
    <property type="match status" value="1"/>
</dbReference>
<dbReference type="SUPFAM" id="SSF47384">
    <property type="entry name" value="Homodimeric domain of signal transducing histidine kinase"/>
    <property type="match status" value="1"/>
</dbReference>